<comment type="similarity">
    <text evidence="2">Belongs to the ABC transporter superfamily.</text>
</comment>
<comment type="subcellular location">
    <subcellularLocation>
        <location evidence="1">Cell inner membrane</location>
        <topology evidence="1">Peripheral membrane protein</topology>
    </subcellularLocation>
</comment>
<accession>A0A853G1Q2</accession>
<dbReference type="GO" id="GO:0005886">
    <property type="term" value="C:plasma membrane"/>
    <property type="evidence" value="ECO:0007669"/>
    <property type="project" value="UniProtKB-SubCell"/>
</dbReference>
<sequence length="327" mass="35792">MDYSTREPLLRVRNLTTQLQSKRGTGLAVKGVSFDLYPGETLGLVGESGSGKSLTCLSVLRLNPKPASTVTGGEVLFESEDLLRISDDEMRAYRGKKIGMILQDPMRALNPVLTIGDQLFESLRLHKGLRGAELRRAAAALLERVQIPNPEQGLSAYPHHFSGGMRQRVVGAIAMAGSPSVLIADEPTTALDVTVQAAFLDLLKRIQREEGLSILFVTHDFAVVARMCDRVAVMYAGRIVETAPTAALFNAPRHPYTESLLKSVPDVDHKDERLYTIPGQPPSIFSEVRGCAFAPRCPYVMERCLKDVPPQKESGPGHTVSCWRLGD</sequence>
<organism evidence="9 10">
    <name type="scientific">Parapusillimonas granuli</name>
    <dbReference type="NCBI Taxonomy" id="380911"/>
    <lineage>
        <taxon>Bacteria</taxon>
        <taxon>Pseudomonadati</taxon>
        <taxon>Pseudomonadota</taxon>
        <taxon>Betaproteobacteria</taxon>
        <taxon>Burkholderiales</taxon>
        <taxon>Alcaligenaceae</taxon>
        <taxon>Parapusillimonas</taxon>
    </lineage>
</organism>
<name>A0A853G1Q2_9BURK</name>
<dbReference type="Gene3D" id="3.40.50.300">
    <property type="entry name" value="P-loop containing nucleotide triphosphate hydrolases"/>
    <property type="match status" value="1"/>
</dbReference>
<protein>
    <submittedName>
        <fullName evidence="9">ABC transporter ATP-binding protein</fullName>
    </submittedName>
</protein>
<dbReference type="GO" id="GO:0016887">
    <property type="term" value="F:ATP hydrolysis activity"/>
    <property type="evidence" value="ECO:0007669"/>
    <property type="project" value="InterPro"/>
</dbReference>
<dbReference type="GO" id="GO:0005524">
    <property type="term" value="F:ATP binding"/>
    <property type="evidence" value="ECO:0007669"/>
    <property type="project" value="UniProtKB-KW"/>
</dbReference>
<dbReference type="InterPro" id="IPR050388">
    <property type="entry name" value="ABC_Ni/Peptide_Import"/>
</dbReference>
<gene>
    <name evidence="9" type="ORF">H0A72_10835</name>
</gene>
<dbReference type="InterPro" id="IPR003439">
    <property type="entry name" value="ABC_transporter-like_ATP-bd"/>
</dbReference>
<dbReference type="Pfam" id="PF00005">
    <property type="entry name" value="ABC_tran"/>
    <property type="match status" value="1"/>
</dbReference>
<proteinExistence type="inferred from homology"/>
<evidence type="ECO:0000256" key="2">
    <source>
        <dbReference type="ARBA" id="ARBA00005417"/>
    </source>
</evidence>
<dbReference type="NCBIfam" id="TIGR01727">
    <property type="entry name" value="oligo_HPY"/>
    <property type="match status" value="1"/>
</dbReference>
<feature type="domain" description="ABC transporter" evidence="8">
    <location>
        <begin position="10"/>
        <end position="261"/>
    </location>
</feature>
<dbReference type="InterPro" id="IPR027417">
    <property type="entry name" value="P-loop_NTPase"/>
</dbReference>
<comment type="caution">
    <text evidence="9">The sequence shown here is derived from an EMBL/GenBank/DDBJ whole genome shotgun (WGS) entry which is preliminary data.</text>
</comment>
<keyword evidence="5" id="KW-0547">Nucleotide-binding</keyword>
<keyword evidence="6 9" id="KW-0067">ATP-binding</keyword>
<dbReference type="InterPro" id="IPR003593">
    <property type="entry name" value="AAA+_ATPase"/>
</dbReference>
<evidence type="ECO:0000256" key="5">
    <source>
        <dbReference type="ARBA" id="ARBA00022741"/>
    </source>
</evidence>
<dbReference type="CDD" id="cd03257">
    <property type="entry name" value="ABC_NikE_OppD_transporters"/>
    <property type="match status" value="1"/>
</dbReference>
<dbReference type="GO" id="GO:0055085">
    <property type="term" value="P:transmembrane transport"/>
    <property type="evidence" value="ECO:0007669"/>
    <property type="project" value="UniProtKB-ARBA"/>
</dbReference>
<dbReference type="PANTHER" id="PTHR43297">
    <property type="entry name" value="OLIGOPEPTIDE TRANSPORT ATP-BINDING PROTEIN APPD"/>
    <property type="match status" value="1"/>
</dbReference>
<evidence type="ECO:0000259" key="8">
    <source>
        <dbReference type="PROSITE" id="PS50893"/>
    </source>
</evidence>
<evidence type="ECO:0000313" key="9">
    <source>
        <dbReference type="EMBL" id="NYT49802.1"/>
    </source>
</evidence>
<reference evidence="9 10" key="1">
    <citation type="submission" date="2020-07" db="EMBL/GenBank/DDBJ databases">
        <title>Taxonomic revisions and descriptions of new bacterial species based on genomic comparisons in the high-G+C-content subgroup of the family Alcaligenaceae.</title>
        <authorList>
            <person name="Szabo A."/>
            <person name="Felfoldi T."/>
        </authorList>
    </citation>
    <scope>NUCLEOTIDE SEQUENCE [LARGE SCALE GENOMIC DNA]</scope>
    <source>
        <strain evidence="9 10">LMG 24012</strain>
    </source>
</reference>
<evidence type="ECO:0000256" key="3">
    <source>
        <dbReference type="ARBA" id="ARBA00022448"/>
    </source>
</evidence>
<dbReference type="SMART" id="SM00382">
    <property type="entry name" value="AAA"/>
    <property type="match status" value="1"/>
</dbReference>
<evidence type="ECO:0000313" key="10">
    <source>
        <dbReference type="Proteomes" id="UP000559809"/>
    </source>
</evidence>
<evidence type="ECO:0000256" key="6">
    <source>
        <dbReference type="ARBA" id="ARBA00022840"/>
    </source>
</evidence>
<dbReference type="EMBL" id="JACCEM010000005">
    <property type="protein sequence ID" value="NYT49802.1"/>
    <property type="molecule type" value="Genomic_DNA"/>
</dbReference>
<dbReference type="RefSeq" id="WP_180155115.1">
    <property type="nucleotide sequence ID" value="NZ_JACCEM010000005.1"/>
</dbReference>
<dbReference type="PROSITE" id="PS50893">
    <property type="entry name" value="ABC_TRANSPORTER_2"/>
    <property type="match status" value="1"/>
</dbReference>
<dbReference type="Pfam" id="PF08352">
    <property type="entry name" value="oligo_HPY"/>
    <property type="match status" value="1"/>
</dbReference>
<keyword evidence="7" id="KW-0472">Membrane</keyword>
<evidence type="ECO:0000256" key="7">
    <source>
        <dbReference type="ARBA" id="ARBA00023136"/>
    </source>
</evidence>
<evidence type="ECO:0000256" key="1">
    <source>
        <dbReference type="ARBA" id="ARBA00004417"/>
    </source>
</evidence>
<evidence type="ECO:0000256" key="4">
    <source>
        <dbReference type="ARBA" id="ARBA00022475"/>
    </source>
</evidence>
<dbReference type="AlphaFoldDB" id="A0A853G1Q2"/>
<dbReference type="GO" id="GO:0015833">
    <property type="term" value="P:peptide transport"/>
    <property type="evidence" value="ECO:0007669"/>
    <property type="project" value="InterPro"/>
</dbReference>
<dbReference type="SUPFAM" id="SSF52540">
    <property type="entry name" value="P-loop containing nucleoside triphosphate hydrolases"/>
    <property type="match status" value="1"/>
</dbReference>
<keyword evidence="10" id="KW-1185">Reference proteome</keyword>
<dbReference type="FunFam" id="3.40.50.300:FF:000016">
    <property type="entry name" value="Oligopeptide ABC transporter ATP-binding component"/>
    <property type="match status" value="1"/>
</dbReference>
<dbReference type="PANTHER" id="PTHR43297:SF2">
    <property type="entry name" value="DIPEPTIDE TRANSPORT ATP-BINDING PROTEIN DPPD"/>
    <property type="match status" value="1"/>
</dbReference>
<keyword evidence="3" id="KW-0813">Transport</keyword>
<dbReference type="Proteomes" id="UP000559809">
    <property type="component" value="Unassembled WGS sequence"/>
</dbReference>
<dbReference type="InterPro" id="IPR013563">
    <property type="entry name" value="Oligopep_ABC_C"/>
</dbReference>
<keyword evidence="4" id="KW-1003">Cell membrane</keyword>